<feature type="domain" description="tRNA(Ile)-lysidine/2-thiocytidine synthase N-terminal" evidence="8">
    <location>
        <begin position="30"/>
        <end position="203"/>
    </location>
</feature>
<dbReference type="EMBL" id="CP121208">
    <property type="protein sequence ID" value="WFM83130.1"/>
    <property type="molecule type" value="Genomic_DNA"/>
</dbReference>
<evidence type="ECO:0000256" key="3">
    <source>
        <dbReference type="ARBA" id="ARBA00022694"/>
    </source>
</evidence>
<dbReference type="InterPro" id="IPR012094">
    <property type="entry name" value="tRNA_Ile_lys_synt"/>
</dbReference>
<dbReference type="RefSeq" id="WP_278012555.1">
    <property type="nucleotide sequence ID" value="NZ_CP121208.1"/>
</dbReference>
<dbReference type="Pfam" id="PF01171">
    <property type="entry name" value="ATP_bind_3"/>
    <property type="match status" value="1"/>
</dbReference>
<evidence type="ECO:0000313" key="10">
    <source>
        <dbReference type="EMBL" id="WFM83130.1"/>
    </source>
</evidence>
<keyword evidence="5 7" id="KW-0067">ATP-binding</keyword>
<evidence type="ECO:0000256" key="1">
    <source>
        <dbReference type="ARBA" id="ARBA00022490"/>
    </source>
</evidence>
<comment type="domain">
    <text evidence="7">The N-terminal region contains the highly conserved SGGXDS motif, predicted to be a P-loop motif involved in ATP binding.</text>
</comment>
<reference evidence="10 11" key="1">
    <citation type="submission" date="2023-03" db="EMBL/GenBank/DDBJ databases">
        <title>Complete genome of Arcanobacterium canis strain DSM 25104 isolated in 2010 from a canine otitis externa in Germany.</title>
        <authorList>
            <person name="Borowiak M."/>
            <person name="Kreitlow A."/>
            <person name="Malorny B."/>
            <person name="Laemmler C."/>
            <person name="Prenger-Berninghoff E."/>
            <person name="Ploetz M."/>
            <person name="Abdulmawjood A."/>
        </authorList>
    </citation>
    <scope>NUCLEOTIDE SEQUENCE [LARGE SCALE GENOMIC DNA]</scope>
    <source>
        <strain evidence="10 11">DSM 25104</strain>
    </source>
</reference>
<protein>
    <recommendedName>
        <fullName evidence="7">tRNA(Ile)-lysidine synthase</fullName>
        <ecNumber evidence="7">6.3.4.19</ecNumber>
    </recommendedName>
    <alternativeName>
        <fullName evidence="7">tRNA(Ile)-2-lysyl-cytidine synthase</fullName>
    </alternativeName>
    <alternativeName>
        <fullName evidence="7">tRNA(Ile)-lysidine synthetase</fullName>
    </alternativeName>
</protein>
<dbReference type="Proteomes" id="UP001215216">
    <property type="component" value="Chromosome"/>
</dbReference>
<evidence type="ECO:0000259" key="9">
    <source>
        <dbReference type="Pfam" id="PF09179"/>
    </source>
</evidence>
<dbReference type="InterPro" id="IPR011063">
    <property type="entry name" value="TilS/TtcA_N"/>
</dbReference>
<keyword evidence="4 7" id="KW-0547">Nucleotide-binding</keyword>
<keyword evidence="1 7" id="KW-0963">Cytoplasm</keyword>
<evidence type="ECO:0000256" key="2">
    <source>
        <dbReference type="ARBA" id="ARBA00022598"/>
    </source>
</evidence>
<comment type="catalytic activity">
    <reaction evidence="6 7">
        <text>cytidine(34) in tRNA(Ile2) + L-lysine + ATP = lysidine(34) in tRNA(Ile2) + AMP + diphosphate + H(+)</text>
        <dbReference type="Rhea" id="RHEA:43744"/>
        <dbReference type="Rhea" id="RHEA-COMP:10625"/>
        <dbReference type="Rhea" id="RHEA-COMP:10670"/>
        <dbReference type="ChEBI" id="CHEBI:15378"/>
        <dbReference type="ChEBI" id="CHEBI:30616"/>
        <dbReference type="ChEBI" id="CHEBI:32551"/>
        <dbReference type="ChEBI" id="CHEBI:33019"/>
        <dbReference type="ChEBI" id="CHEBI:82748"/>
        <dbReference type="ChEBI" id="CHEBI:83665"/>
        <dbReference type="ChEBI" id="CHEBI:456215"/>
        <dbReference type="EC" id="6.3.4.19"/>
    </reaction>
</comment>
<sequence>MAGPSMSFPAPQLSAVRHALLRSLPDVGEHVVIGVSGGADSMALVAGASWAAARTGQRILALVVDHGVREESTQEARQVTQFLCHEDIEARCVRVDLPSLGGPEGAAREARYAALADAAREVCPQQPAVFVGHHACDQAETVLLGLTRGSGANSLAGMRAVAHVPGAPDVALYRPLLHLRKEELEAAVAALGWPIVTDPSNALDGPWRTAAGEPLTRARIRHEILPALGQLSGDVVGALARTARLLADDVEVLDALGRQALEEVSCGEGVVDAKMLARQPRAVRTRALRLAAFDAGARPGELRYVHIDALDDLVTHPAGGKVVELPGARAQKNRGKITFSSVVTLTK</sequence>
<keyword evidence="2 7" id="KW-0436">Ligase</keyword>
<gene>
    <name evidence="7 10" type="primary">tilS</name>
    <name evidence="10" type="ORF">P7079_06975</name>
</gene>
<dbReference type="EC" id="6.3.4.19" evidence="7"/>
<dbReference type="HAMAP" id="MF_01161">
    <property type="entry name" value="tRNA_Ile_lys_synt"/>
    <property type="match status" value="1"/>
</dbReference>
<keyword evidence="11" id="KW-1185">Reference proteome</keyword>
<dbReference type="Gene3D" id="1.20.59.20">
    <property type="match status" value="1"/>
</dbReference>
<dbReference type="InterPro" id="IPR015262">
    <property type="entry name" value="tRNA_Ile_lys_synt_subst-bd"/>
</dbReference>
<dbReference type="SUPFAM" id="SSF52402">
    <property type="entry name" value="Adenine nucleotide alpha hydrolases-like"/>
    <property type="match status" value="1"/>
</dbReference>
<evidence type="ECO:0000256" key="4">
    <source>
        <dbReference type="ARBA" id="ARBA00022741"/>
    </source>
</evidence>
<evidence type="ECO:0000259" key="8">
    <source>
        <dbReference type="Pfam" id="PF01171"/>
    </source>
</evidence>
<feature type="domain" description="tRNA(Ile)-lysidine synthase substrate-binding" evidence="9">
    <location>
        <begin position="276"/>
        <end position="334"/>
    </location>
</feature>
<dbReference type="PANTHER" id="PTHR43033">
    <property type="entry name" value="TRNA(ILE)-LYSIDINE SYNTHASE-RELATED"/>
    <property type="match status" value="1"/>
</dbReference>
<dbReference type="GO" id="GO:0032267">
    <property type="term" value="F:tRNA(Ile)-lysidine synthase activity"/>
    <property type="evidence" value="ECO:0007669"/>
    <property type="project" value="UniProtKB-EC"/>
</dbReference>
<dbReference type="InterPro" id="IPR014729">
    <property type="entry name" value="Rossmann-like_a/b/a_fold"/>
</dbReference>
<comment type="similarity">
    <text evidence="7">Belongs to the tRNA(Ile)-lysidine synthase family.</text>
</comment>
<dbReference type="SUPFAM" id="SSF82829">
    <property type="entry name" value="MesJ substrate recognition domain-like"/>
    <property type="match status" value="1"/>
</dbReference>
<comment type="subcellular location">
    <subcellularLocation>
        <location evidence="7">Cytoplasm</location>
    </subcellularLocation>
</comment>
<dbReference type="Pfam" id="PF09179">
    <property type="entry name" value="TilS"/>
    <property type="match status" value="1"/>
</dbReference>
<evidence type="ECO:0000256" key="5">
    <source>
        <dbReference type="ARBA" id="ARBA00022840"/>
    </source>
</evidence>
<feature type="binding site" evidence="7">
    <location>
        <begin position="36"/>
        <end position="41"/>
    </location>
    <ligand>
        <name>ATP</name>
        <dbReference type="ChEBI" id="CHEBI:30616"/>
    </ligand>
</feature>
<comment type="function">
    <text evidence="7">Ligates lysine onto the cytidine present at position 34 of the AUA codon-specific tRNA(Ile) that contains the anticodon CAU, in an ATP-dependent manner. Cytidine is converted to lysidine, thus changing the amino acid specificity of the tRNA from methionine to isoleucine.</text>
</comment>
<dbReference type="CDD" id="cd01992">
    <property type="entry name" value="TilS_N"/>
    <property type="match status" value="1"/>
</dbReference>
<evidence type="ECO:0000256" key="6">
    <source>
        <dbReference type="ARBA" id="ARBA00048539"/>
    </source>
</evidence>
<dbReference type="Gene3D" id="3.40.50.620">
    <property type="entry name" value="HUPs"/>
    <property type="match status" value="1"/>
</dbReference>
<dbReference type="NCBIfam" id="TIGR02432">
    <property type="entry name" value="lysidine_TilS_N"/>
    <property type="match status" value="1"/>
</dbReference>
<evidence type="ECO:0000256" key="7">
    <source>
        <dbReference type="HAMAP-Rule" id="MF_01161"/>
    </source>
</evidence>
<accession>A0ABY8FZY1</accession>
<proteinExistence type="inferred from homology"/>
<keyword evidence="3 7" id="KW-0819">tRNA processing</keyword>
<evidence type="ECO:0000313" key="11">
    <source>
        <dbReference type="Proteomes" id="UP001215216"/>
    </source>
</evidence>
<name>A0ABY8FZY1_9ACTO</name>
<dbReference type="PANTHER" id="PTHR43033:SF1">
    <property type="entry name" value="TRNA(ILE)-LYSIDINE SYNTHASE-RELATED"/>
    <property type="match status" value="1"/>
</dbReference>
<dbReference type="InterPro" id="IPR012795">
    <property type="entry name" value="tRNA_Ile_lys_synt_N"/>
</dbReference>
<organism evidence="10 11">
    <name type="scientific">Arcanobacterium canis</name>
    <dbReference type="NCBI Taxonomy" id="999183"/>
    <lineage>
        <taxon>Bacteria</taxon>
        <taxon>Bacillati</taxon>
        <taxon>Actinomycetota</taxon>
        <taxon>Actinomycetes</taxon>
        <taxon>Actinomycetales</taxon>
        <taxon>Actinomycetaceae</taxon>
        <taxon>Arcanobacterium</taxon>
    </lineage>
</organism>